<dbReference type="Pfam" id="PF08007">
    <property type="entry name" value="JmjC_2"/>
    <property type="match status" value="1"/>
</dbReference>
<dbReference type="InterPro" id="IPR039994">
    <property type="entry name" value="NO66-like"/>
</dbReference>
<evidence type="ECO:0000256" key="4">
    <source>
        <dbReference type="ARBA" id="ARBA00023002"/>
    </source>
</evidence>
<accession>A0ABU1H0S5</accession>
<evidence type="ECO:0000256" key="3">
    <source>
        <dbReference type="ARBA" id="ARBA00022964"/>
    </source>
</evidence>
<evidence type="ECO:0000313" key="8">
    <source>
        <dbReference type="Proteomes" id="UP001254564"/>
    </source>
</evidence>
<feature type="domain" description="JmjC" evidence="6">
    <location>
        <begin position="103"/>
        <end position="234"/>
    </location>
</feature>
<dbReference type="CDD" id="cd02208">
    <property type="entry name" value="cupin_RmlC-like"/>
    <property type="match status" value="1"/>
</dbReference>
<dbReference type="Proteomes" id="UP001254564">
    <property type="component" value="Unassembled WGS sequence"/>
</dbReference>
<keyword evidence="4 7" id="KW-0560">Oxidoreductase</keyword>
<comment type="caution">
    <text evidence="7">The sequence shown here is derived from an EMBL/GenBank/DDBJ whole genome shotgun (WGS) entry which is preliminary data.</text>
</comment>
<evidence type="ECO:0000259" key="6">
    <source>
        <dbReference type="PROSITE" id="PS51184"/>
    </source>
</evidence>
<evidence type="ECO:0000256" key="1">
    <source>
        <dbReference type="ARBA" id="ARBA00001954"/>
    </source>
</evidence>
<dbReference type="PANTHER" id="PTHR13096:SF8">
    <property type="entry name" value="RIBOSOMAL OXYGENASE 1"/>
    <property type="match status" value="1"/>
</dbReference>
<organism evidence="7 8">
    <name type="scientific">Vreelandella vilamensis</name>
    <dbReference type="NCBI Taxonomy" id="531309"/>
    <lineage>
        <taxon>Bacteria</taxon>
        <taxon>Pseudomonadati</taxon>
        <taxon>Pseudomonadota</taxon>
        <taxon>Gammaproteobacteria</taxon>
        <taxon>Oceanospirillales</taxon>
        <taxon>Halomonadaceae</taxon>
        <taxon>Vreelandella</taxon>
    </lineage>
</organism>
<evidence type="ECO:0000256" key="2">
    <source>
        <dbReference type="ARBA" id="ARBA00022723"/>
    </source>
</evidence>
<keyword evidence="8" id="KW-1185">Reference proteome</keyword>
<evidence type="ECO:0000256" key="5">
    <source>
        <dbReference type="ARBA" id="ARBA00023004"/>
    </source>
</evidence>
<keyword evidence="3" id="KW-0223">Dioxygenase</keyword>
<dbReference type="PROSITE" id="PS51184">
    <property type="entry name" value="JMJC"/>
    <property type="match status" value="1"/>
</dbReference>
<dbReference type="SMART" id="SM00558">
    <property type="entry name" value="JmjC"/>
    <property type="match status" value="1"/>
</dbReference>
<reference evidence="7 8" key="1">
    <citation type="submission" date="2023-04" db="EMBL/GenBank/DDBJ databases">
        <title>A long-awaited taxogenomic arrangement of the family Halomonadaceae.</title>
        <authorList>
            <person name="De La Haba R."/>
            <person name="Chuvochina M."/>
            <person name="Wittouck S."/>
            <person name="Arahal D.R."/>
            <person name="Sanchez-Porro C."/>
            <person name="Hugenholtz P."/>
            <person name="Ventosa A."/>
        </authorList>
    </citation>
    <scope>NUCLEOTIDE SEQUENCE [LARGE SCALE GENOMIC DNA]</scope>
    <source>
        <strain evidence="7 8">DSM 21020</strain>
    </source>
</reference>
<dbReference type="EMBL" id="JARWAN010000003">
    <property type="protein sequence ID" value="MDR5897904.1"/>
    <property type="molecule type" value="Genomic_DNA"/>
</dbReference>
<protein>
    <submittedName>
        <fullName evidence="7">Cupin domain-containing protein</fullName>
        <ecNumber evidence="7">1.14.11.47</ecNumber>
    </submittedName>
</protein>
<dbReference type="RefSeq" id="WP_309654824.1">
    <property type="nucleotide sequence ID" value="NZ_JARWAN010000003.1"/>
</dbReference>
<dbReference type="SUPFAM" id="SSF51197">
    <property type="entry name" value="Clavaminate synthase-like"/>
    <property type="match status" value="1"/>
</dbReference>
<keyword evidence="5" id="KW-0408">Iron</keyword>
<dbReference type="Pfam" id="PF20514">
    <property type="entry name" value="WHD_ROXA"/>
    <property type="match status" value="1"/>
</dbReference>
<dbReference type="PANTHER" id="PTHR13096">
    <property type="entry name" value="MINA53 MYC INDUCED NUCLEAR ANTIGEN"/>
    <property type="match status" value="1"/>
</dbReference>
<dbReference type="Gene3D" id="2.60.120.650">
    <property type="entry name" value="Cupin"/>
    <property type="match status" value="1"/>
</dbReference>
<name>A0ABU1H0S5_9GAMM</name>
<sequence length="391" mass="43316">MSHRDTPLTLLGDLTPAEFMAEYWQQKPLLIRGAFPDFLPPLDPDELAGLACEEGIEARLVEENGPDGPWQVSHGPFDEATFERLPEENWSLLVQAVDHYVPSVASLMEAFDFLPRWRLDDIMISYAPPGGSVGPHVDQYDVFLLQASGERRWQLGGKAPDDAPIISGIDLRILQTFEIEADSDWVLEPGDMLYLPPGWAHHGVSQSDDCMTISLGFRAPSADEAITSYADYLGEQLPPSRRYHDAGMAPAEDASKIDDAALERMRRLILDTLDDPAQMSQWFGRVMTQPKYVDQLIPHDPPLTDAELVAALQDAPLHHAPGSRFAWRTDNGVTTLFVDGDGYTCTQALAQRVADPSPLNSDVLNLPDANDLLTQLVNAGSLYWQLADDEE</sequence>
<evidence type="ECO:0000313" key="7">
    <source>
        <dbReference type="EMBL" id="MDR5897904.1"/>
    </source>
</evidence>
<dbReference type="GO" id="GO:0016491">
    <property type="term" value="F:oxidoreductase activity"/>
    <property type="evidence" value="ECO:0007669"/>
    <property type="project" value="UniProtKB-KW"/>
</dbReference>
<dbReference type="Gene3D" id="3.40.366.30">
    <property type="entry name" value="50S ribosomal protein L16 arginine hydroxylase, Chain A, Domain 2"/>
    <property type="match status" value="1"/>
</dbReference>
<gene>
    <name evidence="7" type="ORF">QC823_02720</name>
</gene>
<dbReference type="InterPro" id="IPR003347">
    <property type="entry name" value="JmjC_dom"/>
</dbReference>
<proteinExistence type="predicted"/>
<dbReference type="InterPro" id="IPR046799">
    <property type="entry name" value="ROXA-like_wH"/>
</dbReference>
<keyword evidence="2" id="KW-0479">Metal-binding</keyword>
<dbReference type="EC" id="1.14.11.47" evidence="7"/>
<comment type="cofactor">
    <cofactor evidence="1">
        <name>Fe(2+)</name>
        <dbReference type="ChEBI" id="CHEBI:29033"/>
    </cofactor>
</comment>